<dbReference type="EMBL" id="MGKO01000008">
    <property type="protein sequence ID" value="OGN27652.1"/>
    <property type="molecule type" value="Genomic_DNA"/>
</dbReference>
<keyword evidence="1" id="KW-1133">Transmembrane helix</keyword>
<feature type="transmembrane region" description="Helical" evidence="1">
    <location>
        <begin position="7"/>
        <end position="26"/>
    </location>
</feature>
<dbReference type="Proteomes" id="UP000178444">
    <property type="component" value="Unassembled WGS sequence"/>
</dbReference>
<reference evidence="2 3" key="1">
    <citation type="journal article" date="2016" name="Nat. Commun.">
        <title>Thousands of microbial genomes shed light on interconnected biogeochemical processes in an aquifer system.</title>
        <authorList>
            <person name="Anantharaman K."/>
            <person name="Brown C.T."/>
            <person name="Hug L.A."/>
            <person name="Sharon I."/>
            <person name="Castelle C.J."/>
            <person name="Probst A.J."/>
            <person name="Thomas B.C."/>
            <person name="Singh A."/>
            <person name="Wilkins M.J."/>
            <person name="Karaoz U."/>
            <person name="Brodie E.L."/>
            <person name="Williams K.H."/>
            <person name="Hubbard S.S."/>
            <person name="Banfield J.F."/>
        </authorList>
    </citation>
    <scope>NUCLEOTIDE SEQUENCE [LARGE SCALE GENOMIC DNA]</scope>
</reference>
<comment type="caution">
    <text evidence="2">The sequence shown here is derived from an EMBL/GenBank/DDBJ whole genome shotgun (WGS) entry which is preliminary data.</text>
</comment>
<keyword evidence="1" id="KW-0812">Transmembrane</keyword>
<evidence type="ECO:0000313" key="2">
    <source>
        <dbReference type="EMBL" id="OGN27652.1"/>
    </source>
</evidence>
<organism evidence="2 3">
    <name type="scientific">Candidatus Yanofskybacteria bacterium RIFCSPLOWO2_01_FULL_49_17</name>
    <dbReference type="NCBI Taxonomy" id="1802700"/>
    <lineage>
        <taxon>Bacteria</taxon>
        <taxon>Candidatus Yanofskyibacteriota</taxon>
    </lineage>
</organism>
<protein>
    <submittedName>
        <fullName evidence="2">Uncharacterized protein</fullName>
    </submittedName>
</protein>
<name>A0A1F8GQF0_9BACT</name>
<evidence type="ECO:0000313" key="3">
    <source>
        <dbReference type="Proteomes" id="UP000178444"/>
    </source>
</evidence>
<evidence type="ECO:0000256" key="1">
    <source>
        <dbReference type="SAM" id="Phobius"/>
    </source>
</evidence>
<keyword evidence="1" id="KW-0472">Membrane</keyword>
<sequence>MKPDVWNLPYYVSILFAVPVLATGMLMDSPDQNGQLVVSHNKHMIIFVGLVMYTMALGLCAGIGIFGWRRERDLLRQFLEKFADSAFGDDNLVTDELSRRAISVQEVSLRNIEFLRKGLDGVGSSVDLYDDEAIIQEGQETTDKLGNAFKKAQRHWYDAYDLAKVVQGLSIVAHHALGPRDWKAYIRQK</sequence>
<gene>
    <name evidence="2" type="ORF">A2941_01535</name>
</gene>
<accession>A0A1F8GQF0</accession>
<feature type="transmembrane region" description="Helical" evidence="1">
    <location>
        <begin position="46"/>
        <end position="68"/>
    </location>
</feature>
<dbReference type="AlphaFoldDB" id="A0A1F8GQF0"/>
<proteinExistence type="predicted"/>